<dbReference type="Pfam" id="PF00069">
    <property type="entry name" value="Pkinase"/>
    <property type="match status" value="1"/>
</dbReference>
<dbReference type="SMART" id="SM00220">
    <property type="entry name" value="S_TKc"/>
    <property type="match status" value="1"/>
</dbReference>
<evidence type="ECO:0000259" key="8">
    <source>
        <dbReference type="PROSITE" id="PS51285"/>
    </source>
</evidence>
<gene>
    <name evidence="9" type="ORF">TL16_g05359</name>
</gene>
<accession>A0A9W7AIY3</accession>
<dbReference type="EMBL" id="BLQM01000155">
    <property type="protein sequence ID" value="GMH70237.1"/>
    <property type="molecule type" value="Genomic_DNA"/>
</dbReference>
<protein>
    <submittedName>
        <fullName evidence="9">Uncharacterized protein</fullName>
    </submittedName>
</protein>
<organism evidence="9 10">
    <name type="scientific">Triparma laevis f. inornata</name>
    <dbReference type="NCBI Taxonomy" id="1714386"/>
    <lineage>
        <taxon>Eukaryota</taxon>
        <taxon>Sar</taxon>
        <taxon>Stramenopiles</taxon>
        <taxon>Ochrophyta</taxon>
        <taxon>Bolidophyceae</taxon>
        <taxon>Parmales</taxon>
        <taxon>Triparmaceae</taxon>
        <taxon>Triparma</taxon>
    </lineage>
</organism>
<keyword evidence="1" id="KW-0723">Serine/threonine-protein kinase</keyword>
<dbReference type="PROSITE" id="PS51285">
    <property type="entry name" value="AGC_KINASE_CTER"/>
    <property type="match status" value="1"/>
</dbReference>
<dbReference type="CDD" id="cd05123">
    <property type="entry name" value="STKc_AGC"/>
    <property type="match status" value="1"/>
</dbReference>
<evidence type="ECO:0000313" key="10">
    <source>
        <dbReference type="Proteomes" id="UP001162640"/>
    </source>
</evidence>
<evidence type="ECO:0000256" key="1">
    <source>
        <dbReference type="ARBA" id="ARBA00022527"/>
    </source>
</evidence>
<feature type="domain" description="Protein kinase" evidence="7">
    <location>
        <begin position="366"/>
        <end position="627"/>
    </location>
</feature>
<feature type="region of interest" description="Disordered" evidence="6">
    <location>
        <begin position="25"/>
        <end position="92"/>
    </location>
</feature>
<dbReference type="GO" id="GO:0004674">
    <property type="term" value="F:protein serine/threonine kinase activity"/>
    <property type="evidence" value="ECO:0007669"/>
    <property type="project" value="UniProtKB-KW"/>
</dbReference>
<dbReference type="PROSITE" id="PS50011">
    <property type="entry name" value="PROTEIN_KINASE_DOM"/>
    <property type="match status" value="1"/>
</dbReference>
<evidence type="ECO:0000256" key="6">
    <source>
        <dbReference type="SAM" id="MobiDB-lite"/>
    </source>
</evidence>
<feature type="domain" description="AGC-kinase C-terminal" evidence="8">
    <location>
        <begin position="628"/>
        <end position="697"/>
    </location>
</feature>
<dbReference type="InterPro" id="IPR000961">
    <property type="entry name" value="AGC-kinase_C"/>
</dbReference>
<dbReference type="PROSITE" id="PS00108">
    <property type="entry name" value="PROTEIN_KINASE_ST"/>
    <property type="match status" value="1"/>
</dbReference>
<feature type="compositionally biased region" description="Pro residues" evidence="6">
    <location>
        <begin position="54"/>
        <end position="85"/>
    </location>
</feature>
<evidence type="ECO:0000259" key="7">
    <source>
        <dbReference type="PROSITE" id="PS50011"/>
    </source>
</evidence>
<dbReference type="SUPFAM" id="SSF56112">
    <property type="entry name" value="Protein kinase-like (PK-like)"/>
    <property type="match status" value="1"/>
</dbReference>
<dbReference type="GO" id="GO:0005524">
    <property type="term" value="F:ATP binding"/>
    <property type="evidence" value="ECO:0007669"/>
    <property type="project" value="UniProtKB-KW"/>
</dbReference>
<evidence type="ECO:0000256" key="4">
    <source>
        <dbReference type="ARBA" id="ARBA00022777"/>
    </source>
</evidence>
<sequence length="698" mass="77613">MPGRDVAFLAADSKELRCDLKTEDWKRKAVARPECGLSGMSLLCRGSPRSKMSAPPPPRGPPPSLPPPSSSSTPPAPPPGGPPPLKTEGGVSKPTLFQHESYELQDGNKLTKKDPKSPQTIEELESLNEALASYIQTTMKQEIHFVEHWLPSEDSETGKCCIYLTENLTNCTKLLVVLQNHVGSQPGIWSRSGPRLLKAASLGYGIAVLNPNANSYVNSEGKKSSILTSSTPAEHVITCWDDIIYPQTSAEHIYLLGYGNGGSLAKDILLRQMAKDNVELNRIKGIATIESSKLLAIDDSDDIKEFLTTRSINWDSNDAPAQYKLVKESKKLGTMCLSAGPLPEKDPNVAFSIQQALDPAFRFFSFINSADTGAGKSATFGKVMLVRKKVAPSAGQIFAMKVLKKSVIAAKGQVEHTKSERDILFEVRHPFVVFLRFAFQSDEKLYLITDFYAGGSLFYHLRKSRCFSEVRARFYASELLLALAHLHSHQIIYRDLKLENVLMDGQGHVALTDFGLSKQHVESNDAASTFCGTAEYIAPELLRGKRYGAAVDWWSFGILLYEMQAGRTPFYDKNRKIMFFNIMNSTPQFPLSFSEKACSVLRALLTVDPTKRLGVSNIDELKNHKFFSSIDWDKLFNKEIRPVYIPDVSNELDCKYVPKTYLRAEAKDSICQKMKGDDKLDFQEFTYAGEQSVLNSEG</sequence>
<dbReference type="SMART" id="SM00133">
    <property type="entry name" value="S_TK_X"/>
    <property type="match status" value="1"/>
</dbReference>
<dbReference type="InterPro" id="IPR045270">
    <property type="entry name" value="STKc_AGC"/>
</dbReference>
<evidence type="ECO:0000256" key="3">
    <source>
        <dbReference type="ARBA" id="ARBA00022741"/>
    </source>
</evidence>
<keyword evidence="2" id="KW-0808">Transferase</keyword>
<dbReference type="Gene3D" id="1.10.510.10">
    <property type="entry name" value="Transferase(Phosphotransferase) domain 1"/>
    <property type="match status" value="1"/>
</dbReference>
<dbReference type="Pfam" id="PF22749">
    <property type="entry name" value="Arb2"/>
    <property type="match status" value="1"/>
</dbReference>
<keyword evidence="3" id="KW-0547">Nucleotide-binding</keyword>
<name>A0A9W7AIY3_9STRA</name>
<dbReference type="AlphaFoldDB" id="A0A9W7AIY3"/>
<evidence type="ECO:0000313" key="9">
    <source>
        <dbReference type="EMBL" id="GMH70237.1"/>
    </source>
</evidence>
<dbReference type="InterPro" id="IPR053858">
    <property type="entry name" value="Arb2_dom"/>
</dbReference>
<dbReference type="Proteomes" id="UP001162640">
    <property type="component" value="Unassembled WGS sequence"/>
</dbReference>
<keyword evidence="5" id="KW-0067">ATP-binding</keyword>
<reference evidence="10" key="1">
    <citation type="journal article" date="2023" name="Commun. Biol.">
        <title>Genome analysis of Parmales, the sister group of diatoms, reveals the evolutionary specialization of diatoms from phago-mixotrophs to photoautotrophs.</title>
        <authorList>
            <person name="Ban H."/>
            <person name="Sato S."/>
            <person name="Yoshikawa S."/>
            <person name="Yamada K."/>
            <person name="Nakamura Y."/>
            <person name="Ichinomiya M."/>
            <person name="Sato N."/>
            <person name="Blanc-Mathieu R."/>
            <person name="Endo H."/>
            <person name="Kuwata A."/>
            <person name="Ogata H."/>
        </authorList>
    </citation>
    <scope>NUCLEOTIDE SEQUENCE [LARGE SCALE GENOMIC DNA]</scope>
</reference>
<proteinExistence type="predicted"/>
<dbReference type="InterPro" id="IPR008271">
    <property type="entry name" value="Ser/Thr_kinase_AS"/>
</dbReference>
<keyword evidence="4" id="KW-0418">Kinase</keyword>
<evidence type="ECO:0000256" key="2">
    <source>
        <dbReference type="ARBA" id="ARBA00022679"/>
    </source>
</evidence>
<dbReference type="Gene3D" id="3.30.200.20">
    <property type="entry name" value="Phosphorylase Kinase, domain 1"/>
    <property type="match status" value="1"/>
</dbReference>
<evidence type="ECO:0000256" key="5">
    <source>
        <dbReference type="ARBA" id="ARBA00022840"/>
    </source>
</evidence>
<dbReference type="PANTHER" id="PTHR24351">
    <property type="entry name" value="RIBOSOMAL PROTEIN S6 KINASE"/>
    <property type="match status" value="1"/>
</dbReference>
<comment type="caution">
    <text evidence="9">The sequence shown here is derived from an EMBL/GenBank/DDBJ whole genome shotgun (WGS) entry which is preliminary data.</text>
</comment>
<dbReference type="InterPro" id="IPR000719">
    <property type="entry name" value="Prot_kinase_dom"/>
</dbReference>
<dbReference type="InterPro" id="IPR011009">
    <property type="entry name" value="Kinase-like_dom_sf"/>
</dbReference>
<dbReference type="FunFam" id="1.10.510.10:FF:000008">
    <property type="entry name" value="Non-specific serine/threonine protein kinase"/>
    <property type="match status" value="1"/>
</dbReference>